<keyword evidence="3 6" id="KW-0812">Transmembrane</keyword>
<feature type="transmembrane region" description="Helical" evidence="6">
    <location>
        <begin position="376"/>
        <end position="393"/>
    </location>
</feature>
<feature type="transmembrane region" description="Helical" evidence="6">
    <location>
        <begin position="169"/>
        <end position="186"/>
    </location>
</feature>
<feature type="transmembrane region" description="Helical" evidence="6">
    <location>
        <begin position="27"/>
        <end position="48"/>
    </location>
</feature>
<accession>A0A127JYX2</accession>
<dbReference type="PATRIC" id="fig|94132.3.peg.54"/>
<dbReference type="GO" id="GO:0005886">
    <property type="term" value="C:plasma membrane"/>
    <property type="evidence" value="ECO:0007669"/>
    <property type="project" value="TreeGrafter"/>
</dbReference>
<evidence type="ECO:0000256" key="1">
    <source>
        <dbReference type="ARBA" id="ARBA00004141"/>
    </source>
</evidence>
<reference evidence="7 8" key="1">
    <citation type="journal article" date="2014" name="Int. J. Syst. Evol. Microbiol.">
        <title>Ramlibacter solisilvae sp. nov., isolated from forest soil, and emended description of the genus Ramlibacter.</title>
        <authorList>
            <person name="Lee H.J."/>
            <person name="Lee S.H."/>
            <person name="Lee S.S."/>
            <person name="Lee J.S."/>
            <person name="Kim Y."/>
            <person name="Kim S.C."/>
            <person name="Jeon C.O."/>
        </authorList>
    </citation>
    <scope>NUCLEOTIDE SEQUENCE [LARGE SCALE GENOMIC DNA]</scope>
    <source>
        <strain evidence="7 8">5-10</strain>
    </source>
</reference>
<feature type="transmembrane region" description="Helical" evidence="6">
    <location>
        <begin position="399"/>
        <end position="417"/>
    </location>
</feature>
<dbReference type="AlphaFoldDB" id="A0A127JYX2"/>
<feature type="transmembrane region" description="Helical" evidence="6">
    <location>
        <begin position="244"/>
        <end position="264"/>
    </location>
</feature>
<dbReference type="InterPro" id="IPR001248">
    <property type="entry name" value="Pur-cyt_permease"/>
</dbReference>
<sequence length="423" mass="44231">MPASSAANLALTPVSSADRLFGWRDHAALWFSLGVGLLVMQVGAYLVPALGTRDALLAIVAGSILGAGLLAWVAKLGCDSGLASAGLMHAVYGSAFARLPVVLNIVQLVGWGAFEIAVMRDATVAIAQQAGATAGPAWSLAAALLWGGLLALLATGSMVRLVRRLISRIALPLVVLSLLWLTWQFLGMAQSQGWQALWNRPGEGGMGVLPALDLVIAMPISWLPLVADYARHGSSGRAALRGTWLGYALANAWCYALGVLVALTLPSPDLVTALLLAQGGLLALSLILIDEIDNAYGDAYSGAVSAHSLAPRWTIRRWGLVMALACTGFALVLPMHALEPFLLLLSSVFVPLFGVILGRLAFGVDAVAQLARARRANALPIAIWFAGVATFHLCKAYAPSLGAALPALALTFALAWATRKSPR</sequence>
<evidence type="ECO:0000256" key="2">
    <source>
        <dbReference type="ARBA" id="ARBA00008974"/>
    </source>
</evidence>
<dbReference type="Proteomes" id="UP000070433">
    <property type="component" value="Chromosome"/>
</dbReference>
<evidence type="ECO:0000256" key="3">
    <source>
        <dbReference type="ARBA" id="ARBA00022692"/>
    </source>
</evidence>
<keyword evidence="8" id="KW-1185">Reference proteome</keyword>
<dbReference type="EMBL" id="CP010951">
    <property type="protein sequence ID" value="AMO25160.1"/>
    <property type="molecule type" value="Genomic_DNA"/>
</dbReference>
<feature type="transmembrane region" description="Helical" evidence="6">
    <location>
        <begin position="137"/>
        <end position="162"/>
    </location>
</feature>
<feature type="transmembrane region" description="Helical" evidence="6">
    <location>
        <begin position="341"/>
        <end position="364"/>
    </location>
</feature>
<protein>
    <submittedName>
        <fullName evidence="7">Allantoin permease</fullName>
    </submittedName>
</protein>
<evidence type="ECO:0000256" key="5">
    <source>
        <dbReference type="ARBA" id="ARBA00023136"/>
    </source>
</evidence>
<dbReference type="InterPro" id="IPR030191">
    <property type="entry name" value="CodB"/>
</dbReference>
<evidence type="ECO:0000313" key="8">
    <source>
        <dbReference type="Proteomes" id="UP000070433"/>
    </source>
</evidence>
<dbReference type="PANTHER" id="PTHR30569">
    <property type="entry name" value="CYTOSINE TRANSPORTER CODB"/>
    <property type="match status" value="1"/>
</dbReference>
<feature type="transmembrane region" description="Helical" evidence="6">
    <location>
        <begin position="206"/>
        <end position="223"/>
    </location>
</feature>
<name>A0A127JYX2_9BURK</name>
<dbReference type="PANTHER" id="PTHR30569:SF0">
    <property type="entry name" value="CYTOSINE PERMEASE"/>
    <property type="match status" value="1"/>
</dbReference>
<dbReference type="Gene3D" id="1.10.4160.10">
    <property type="entry name" value="Hydantoin permease"/>
    <property type="match status" value="1"/>
</dbReference>
<comment type="similarity">
    <text evidence="2">Belongs to the purine-cytosine permease (2.A.39) family.</text>
</comment>
<evidence type="ECO:0000256" key="6">
    <source>
        <dbReference type="SAM" id="Phobius"/>
    </source>
</evidence>
<comment type="subcellular location">
    <subcellularLocation>
        <location evidence="1">Membrane</location>
        <topology evidence="1">Multi-pass membrane protein</topology>
    </subcellularLocation>
</comment>
<evidence type="ECO:0000256" key="4">
    <source>
        <dbReference type="ARBA" id="ARBA00022989"/>
    </source>
</evidence>
<feature type="transmembrane region" description="Helical" evidence="6">
    <location>
        <begin position="270"/>
        <end position="289"/>
    </location>
</feature>
<evidence type="ECO:0000313" key="7">
    <source>
        <dbReference type="EMBL" id="AMO25160.1"/>
    </source>
</evidence>
<dbReference type="Pfam" id="PF02133">
    <property type="entry name" value="Transp_cyt_pur"/>
    <property type="match status" value="1"/>
</dbReference>
<keyword evidence="5 6" id="KW-0472">Membrane</keyword>
<organism evidence="7 8">
    <name type="scientific">Ramlibacter tataouinensis</name>
    <dbReference type="NCBI Taxonomy" id="94132"/>
    <lineage>
        <taxon>Bacteria</taxon>
        <taxon>Pseudomonadati</taxon>
        <taxon>Pseudomonadota</taxon>
        <taxon>Betaproteobacteria</taxon>
        <taxon>Burkholderiales</taxon>
        <taxon>Comamonadaceae</taxon>
        <taxon>Ramlibacter</taxon>
    </lineage>
</organism>
<dbReference type="GO" id="GO:0015209">
    <property type="term" value="F:cytosine transmembrane transporter activity"/>
    <property type="evidence" value="ECO:0007669"/>
    <property type="project" value="InterPro"/>
</dbReference>
<keyword evidence="4 6" id="KW-1133">Transmembrane helix</keyword>
<feature type="transmembrane region" description="Helical" evidence="6">
    <location>
        <begin position="318"/>
        <end position="335"/>
    </location>
</feature>
<feature type="transmembrane region" description="Helical" evidence="6">
    <location>
        <begin position="55"/>
        <end position="74"/>
    </location>
</feature>
<gene>
    <name evidence="7" type="ORF">UC35_00275</name>
</gene>
<proteinExistence type="inferred from homology"/>